<protein>
    <recommendedName>
        <fullName evidence="3">DUF1570 domain-containing protein</fullName>
    </recommendedName>
</protein>
<dbReference type="Proteomes" id="UP000319342">
    <property type="component" value="Chromosome"/>
</dbReference>
<organism evidence="1 2">
    <name type="scientific">Rohdeia mirabilis</name>
    <dbReference type="NCBI Taxonomy" id="2528008"/>
    <lineage>
        <taxon>Bacteria</taxon>
        <taxon>Pseudomonadati</taxon>
        <taxon>Planctomycetota</taxon>
        <taxon>Planctomycetia</taxon>
        <taxon>Planctomycetia incertae sedis</taxon>
        <taxon>Rohdeia</taxon>
    </lineage>
</organism>
<dbReference type="EMBL" id="CP036290">
    <property type="protein sequence ID" value="QDU86526.1"/>
    <property type="molecule type" value="Genomic_DNA"/>
</dbReference>
<evidence type="ECO:0008006" key="3">
    <source>
        <dbReference type="Google" id="ProtNLM"/>
    </source>
</evidence>
<evidence type="ECO:0000313" key="2">
    <source>
        <dbReference type="Proteomes" id="UP000319342"/>
    </source>
</evidence>
<name>A0A518D4Y7_9BACT</name>
<dbReference type="AlphaFoldDB" id="A0A518D4Y7"/>
<evidence type="ECO:0000313" key="1">
    <source>
        <dbReference type="EMBL" id="QDU86526.1"/>
    </source>
</evidence>
<accession>A0A518D4Y7</accession>
<proteinExistence type="predicted"/>
<reference evidence="1 2" key="1">
    <citation type="submission" date="2019-02" db="EMBL/GenBank/DDBJ databases">
        <title>Deep-cultivation of Planctomycetes and their phenomic and genomic characterization uncovers novel biology.</title>
        <authorList>
            <person name="Wiegand S."/>
            <person name="Jogler M."/>
            <person name="Boedeker C."/>
            <person name="Pinto D."/>
            <person name="Vollmers J."/>
            <person name="Rivas-Marin E."/>
            <person name="Kohn T."/>
            <person name="Peeters S.H."/>
            <person name="Heuer A."/>
            <person name="Rast P."/>
            <person name="Oberbeckmann S."/>
            <person name="Bunk B."/>
            <person name="Jeske O."/>
            <person name="Meyerdierks A."/>
            <person name="Storesund J.E."/>
            <person name="Kallscheuer N."/>
            <person name="Luecker S."/>
            <person name="Lage O.M."/>
            <person name="Pohl T."/>
            <person name="Merkel B.J."/>
            <person name="Hornburger P."/>
            <person name="Mueller R.-W."/>
            <person name="Bruemmer F."/>
            <person name="Labrenz M."/>
            <person name="Spormann A.M."/>
            <person name="Op den Camp H."/>
            <person name="Overmann J."/>
            <person name="Amann R."/>
            <person name="Jetten M.S.M."/>
            <person name="Mascher T."/>
            <person name="Medema M.H."/>
            <person name="Devos D.P."/>
            <person name="Kaster A.-K."/>
            <person name="Ovreas L."/>
            <person name="Rohde M."/>
            <person name="Galperin M.Y."/>
            <person name="Jogler C."/>
        </authorList>
    </citation>
    <scope>NUCLEOTIDE SEQUENCE [LARGE SCALE GENOMIC DNA]</scope>
    <source>
        <strain evidence="1 2">Pla163</strain>
    </source>
</reference>
<keyword evidence="2" id="KW-1185">Reference proteome</keyword>
<gene>
    <name evidence="1" type="ORF">Pla163_36770</name>
</gene>
<sequence length="393" mass="45318">MLLLAWHMDGEEWGIVEPEDVTSVARSNIERNPMVDFRFADRRLLEGPYGAAPYAALLHMETYERTAVSGETYVIGGIAPQHGWAFQVSTDERLGDADRAALLGFFEEGFAYDGELRVPEWTEEEVEERWKRDFPRELMDARIRVYRSKHFIVIGDSSGTKKFAKIMDEHYEAIREVYPFDEVEGRRLLPIFLFRERESYIQFCMEYVGQAREQAERSGGHAWKDYYATHYGAPGDTVHIHEATHQLFANRLFLGGGGSWFQESSAVHMEAVYDSATRREHINFGDNAVEDGRFAPFKEFMTRSSLLHASGGSDGRGQDLAGLAYQQAGTMMEFVLHSEHTKELAQEYIHAVGSLRRNDVPGVERVLKRLWNIDMEGFEQWYLEYWEKPVRTL</sequence>